<evidence type="ECO:0000256" key="12">
    <source>
        <dbReference type="ARBA" id="ARBA00034864"/>
    </source>
</evidence>
<organism evidence="15 16">
    <name type="scientific">Actinomortierella ambigua</name>
    <dbReference type="NCBI Taxonomy" id="1343610"/>
    <lineage>
        <taxon>Eukaryota</taxon>
        <taxon>Fungi</taxon>
        <taxon>Fungi incertae sedis</taxon>
        <taxon>Mucoromycota</taxon>
        <taxon>Mortierellomycotina</taxon>
        <taxon>Mortierellomycetes</taxon>
        <taxon>Mortierellales</taxon>
        <taxon>Mortierellaceae</taxon>
        <taxon>Actinomortierella</taxon>
    </lineage>
</organism>
<keyword evidence="8" id="KW-0007">Acetylation</keyword>
<evidence type="ECO:0000256" key="14">
    <source>
        <dbReference type="SAM" id="MobiDB-lite"/>
    </source>
</evidence>
<keyword evidence="6" id="KW-0597">Phosphoprotein</keyword>
<evidence type="ECO:0000256" key="3">
    <source>
        <dbReference type="ARBA" id="ARBA00004657"/>
    </source>
</evidence>
<dbReference type="GO" id="GO:0001725">
    <property type="term" value="C:stress fiber"/>
    <property type="evidence" value="ECO:0007669"/>
    <property type="project" value="UniProtKB-SubCell"/>
</dbReference>
<accession>A0A9P6QIA5</accession>
<keyword evidence="9" id="KW-0175">Coiled coil</keyword>
<sequence>MLALNAPPGQAPSRQPFVHYRCLCSSPGPSISAQKATLLPLGGGEPLSEGGAAEAPGTPTLKPEKYASSPTITQKEPSTPSQPSLEIMEKLRQQQWLSPSTLSPDNTVQQQHQTTSPQSASGQAEEQRRELTPEEIYASGNNSDSLASLPLSRLYFCDMCEEIRCPKCVQDEIVCYYCPNCLFDVPTASVKAEKHKCSRNCFECPICQSTLSVVADDPLSTQTLIDQQGSSQFHLTCNTCYWNSQEIGMVFDRPNGLAEHVQRGDDKLPDIKEFERLKEHLEKFLRNNSLKPGLPSSTSILSSIQHGTLHSLRYMSSGSQKSQQTDDISHYAPAVQIKEDTEVLEKMMGLTNVNDVTTMNQRLQQLQHQTYFKEQLRPQRIQLRIKKSRRCRSCRHILIKPEQKAQATQYKIHQIALNLLPAITVSSIQPLIVQTTSRVILRFTNPRQEETQITVQYGDGALPRHEVVIHSHRFTVSPFNEVWEYEVGTIAAAPGAQQENVYDRTANSTSIALEVTPVAEGEVKIPLFITFTYKTRKRPSDSAVSDLQTQLVLSSESRQPHAHEYEDKTVSFWSIIGLGEAMPTVSPE</sequence>
<dbReference type="GO" id="GO:0005869">
    <property type="term" value="C:dynactin complex"/>
    <property type="evidence" value="ECO:0007669"/>
    <property type="project" value="InterPro"/>
</dbReference>
<feature type="region of interest" description="Disordered" evidence="14">
    <location>
        <begin position="99"/>
        <end position="131"/>
    </location>
</feature>
<keyword evidence="5" id="KW-1017">Isopeptide bond</keyword>
<feature type="compositionally biased region" description="Polar residues" evidence="14">
    <location>
        <begin position="68"/>
        <end position="83"/>
    </location>
</feature>
<dbReference type="PANTHER" id="PTHR13034:SF2">
    <property type="entry name" value="DYNACTIN SUBUNIT 4"/>
    <property type="match status" value="1"/>
</dbReference>
<keyword evidence="7" id="KW-0832">Ubl conjugation</keyword>
<comment type="subunit">
    <text evidence="13">Subunit of dynactin, a multiprotein complex part of a tripartite complex with dynein and a adapter, such as BICDL1, BICD2 or HOOK3. The dynactin complex is built around ACTR1A/ACTB filament and consists of an actin-related filament composed of a shoulder domain, a pointed end and a barbed end. Its length is defined by its flexible shoulder domain. The soulder is composed of 2 DCTN1 subunits, 4 DCTN2 and 2 DCTN3. The 4 DCNT2 (via N-terminus) bind the ACTR1A filament and act as molecular rulers to determine the length. The pointed end is important for binding dynein-dynactin cargo adapters. Consists of 4 subunits: ACTR10, DCNT4, DCTN5 and DCTN6. The barbed end is composed of a CAPZA1:CAPZB heterodimers, which binds ACTR1A/ACTB filament and dynactin and stabilizes dynactin. Interacts with ATP7B, but not ATP7A, in a copper-dependent manner. Interacts with ANK2; this interaction is required for localization at costameres. Interacts with N4BP2L1.</text>
</comment>
<reference evidence="15" key="1">
    <citation type="journal article" date="2020" name="Fungal Divers.">
        <title>Resolving the Mortierellaceae phylogeny through synthesis of multi-gene phylogenetics and phylogenomics.</title>
        <authorList>
            <person name="Vandepol N."/>
            <person name="Liber J."/>
            <person name="Desiro A."/>
            <person name="Na H."/>
            <person name="Kennedy M."/>
            <person name="Barry K."/>
            <person name="Grigoriev I.V."/>
            <person name="Miller A.N."/>
            <person name="O'Donnell K."/>
            <person name="Stajich J.E."/>
            <person name="Bonito G."/>
        </authorList>
    </citation>
    <scope>NUCLEOTIDE SEQUENCE</scope>
    <source>
        <strain evidence="15">BC1065</strain>
    </source>
</reference>
<evidence type="ECO:0000256" key="2">
    <source>
        <dbReference type="ARBA" id="ARBA00004529"/>
    </source>
</evidence>
<comment type="subcellular location">
    <subcellularLocation>
        <location evidence="1">Cytoplasm</location>
        <location evidence="1">Cytoskeleton</location>
        <location evidence="1">Microtubule organizing center</location>
        <location evidence="1">Centrosome</location>
    </subcellularLocation>
    <subcellularLocation>
        <location evidence="2">Cytoplasm</location>
        <location evidence="2">Cytoskeleton</location>
        <location evidence="2">Stress fiber</location>
    </subcellularLocation>
    <subcellularLocation>
        <location evidence="3">Cytoplasm</location>
        <location evidence="3">Myofibril</location>
    </subcellularLocation>
</comment>
<dbReference type="OrthoDB" id="283815at2759"/>
<evidence type="ECO:0000256" key="10">
    <source>
        <dbReference type="ARBA" id="ARBA00023212"/>
    </source>
</evidence>
<proteinExistence type="inferred from homology"/>
<comment type="similarity">
    <text evidence="11">Belongs to the dynactin subunit 4 family.</text>
</comment>
<dbReference type="Pfam" id="PF05502">
    <property type="entry name" value="Dynactin_p62"/>
    <property type="match status" value="2"/>
</dbReference>
<evidence type="ECO:0000313" key="15">
    <source>
        <dbReference type="EMBL" id="KAG0268755.1"/>
    </source>
</evidence>
<evidence type="ECO:0000256" key="4">
    <source>
        <dbReference type="ARBA" id="ARBA00022490"/>
    </source>
</evidence>
<evidence type="ECO:0000256" key="6">
    <source>
        <dbReference type="ARBA" id="ARBA00022553"/>
    </source>
</evidence>
<evidence type="ECO:0000313" key="16">
    <source>
        <dbReference type="Proteomes" id="UP000807716"/>
    </source>
</evidence>
<feature type="compositionally biased region" description="Polar residues" evidence="14">
    <location>
        <begin position="99"/>
        <end position="124"/>
    </location>
</feature>
<dbReference type="PANTHER" id="PTHR13034">
    <property type="entry name" value="DYNACTIN P62 SUBUNIT"/>
    <property type="match status" value="1"/>
</dbReference>
<dbReference type="Proteomes" id="UP000807716">
    <property type="component" value="Unassembled WGS sequence"/>
</dbReference>
<dbReference type="AlphaFoldDB" id="A0A9P6QIA5"/>
<feature type="region of interest" description="Disordered" evidence="14">
    <location>
        <begin position="31"/>
        <end position="83"/>
    </location>
</feature>
<evidence type="ECO:0000256" key="8">
    <source>
        <dbReference type="ARBA" id="ARBA00022990"/>
    </source>
</evidence>
<keyword evidence="16" id="KW-1185">Reference proteome</keyword>
<evidence type="ECO:0000256" key="5">
    <source>
        <dbReference type="ARBA" id="ARBA00022499"/>
    </source>
</evidence>
<dbReference type="InterPro" id="IPR008603">
    <property type="entry name" value="DCTN4"/>
</dbReference>
<gene>
    <name evidence="15" type="ORF">DFQ27_005835</name>
</gene>
<evidence type="ECO:0000256" key="13">
    <source>
        <dbReference type="ARBA" id="ARBA00093507"/>
    </source>
</evidence>
<protein>
    <recommendedName>
        <fullName evidence="12">Dynactin subunit 4</fullName>
    </recommendedName>
</protein>
<dbReference type="EMBL" id="JAAAJB010000042">
    <property type="protein sequence ID" value="KAG0268755.1"/>
    <property type="molecule type" value="Genomic_DNA"/>
</dbReference>
<evidence type="ECO:0000256" key="7">
    <source>
        <dbReference type="ARBA" id="ARBA00022843"/>
    </source>
</evidence>
<feature type="compositionally biased region" description="Low complexity" evidence="14">
    <location>
        <begin position="46"/>
        <end position="57"/>
    </location>
</feature>
<name>A0A9P6QIA5_9FUNG</name>
<comment type="caution">
    <text evidence="15">The sequence shown here is derived from an EMBL/GenBank/DDBJ whole genome shotgun (WGS) entry which is preliminary data.</text>
</comment>
<evidence type="ECO:0000256" key="9">
    <source>
        <dbReference type="ARBA" id="ARBA00023054"/>
    </source>
</evidence>
<evidence type="ECO:0000256" key="1">
    <source>
        <dbReference type="ARBA" id="ARBA00004300"/>
    </source>
</evidence>
<keyword evidence="4" id="KW-0963">Cytoplasm</keyword>
<keyword evidence="10" id="KW-0206">Cytoskeleton</keyword>
<evidence type="ECO:0000256" key="11">
    <source>
        <dbReference type="ARBA" id="ARBA00034776"/>
    </source>
</evidence>